<comment type="caution">
    <text evidence="1">The sequence shown here is derived from an EMBL/GenBank/DDBJ whole genome shotgun (WGS) entry which is preliminary data.</text>
</comment>
<dbReference type="RefSeq" id="WP_338237763.1">
    <property type="nucleotide sequence ID" value="NZ_BQKE01000002.1"/>
</dbReference>
<name>A0AAN4W214_9BACT</name>
<evidence type="ECO:0000313" key="1">
    <source>
        <dbReference type="EMBL" id="GJM62480.1"/>
    </source>
</evidence>
<sequence>MSKATYDLIFTGLGMANLSLLYRGYQSGIFKGKRILAIDKISERQNDKTWCFWAKDPGPFKEVIFRQWQDLHFFTHNHQHLPLQTEHYAYHMIRSIDFYHHCLFYLRNCAGLEIIEEEVLEIFPLGAVRTSHGYYEGEYVINSIFEKPEINQEVWLWQHFKGWTIKVEEHSLKANEAYLMDFRTGQEEGTTFFYVLPFSRNEIFIEYTFFSPHILPNEKYDDGLTSYIKNVLGIESYEILHTEFGAIPMTNFPFLRQRKRILNIGSIGGDTRGSTGYTFMNTQKTIDRILWNYKQNGYPFFNKEVIGPRAKLFDSTILKVLQRNQTYNGAAIFADLFAKIPAHQMFKFLDAETNLWEDLQVMWAVQARHFMGPFVSAILGR</sequence>
<dbReference type="Proteomes" id="UP001310022">
    <property type="component" value="Unassembled WGS sequence"/>
</dbReference>
<dbReference type="EMBL" id="BQKE01000002">
    <property type="protein sequence ID" value="GJM62480.1"/>
    <property type="molecule type" value="Genomic_DNA"/>
</dbReference>
<evidence type="ECO:0000313" key="2">
    <source>
        <dbReference type="Proteomes" id="UP001310022"/>
    </source>
</evidence>
<keyword evidence="2" id="KW-1185">Reference proteome</keyword>
<dbReference type="AlphaFoldDB" id="A0AAN4W214"/>
<dbReference type="Pfam" id="PF05834">
    <property type="entry name" value="Lycopene_cycl"/>
    <property type="match status" value="1"/>
</dbReference>
<accession>A0AAN4W214</accession>
<organism evidence="1 2">
    <name type="scientific">Persicobacter diffluens</name>
    <dbReference type="NCBI Taxonomy" id="981"/>
    <lineage>
        <taxon>Bacteria</taxon>
        <taxon>Pseudomonadati</taxon>
        <taxon>Bacteroidota</taxon>
        <taxon>Cytophagia</taxon>
        <taxon>Cytophagales</taxon>
        <taxon>Persicobacteraceae</taxon>
        <taxon>Persicobacter</taxon>
    </lineage>
</organism>
<gene>
    <name evidence="1" type="ORF">PEDI_30320</name>
</gene>
<proteinExistence type="predicted"/>
<protein>
    <submittedName>
        <fullName evidence="1">Lycopene cyclase</fullName>
    </submittedName>
</protein>
<reference evidence="1 2" key="1">
    <citation type="submission" date="2021-12" db="EMBL/GenBank/DDBJ databases">
        <title>Genome sequencing of bacteria with rrn-lacking chromosome and rrn-plasmid.</title>
        <authorList>
            <person name="Anda M."/>
            <person name="Iwasaki W."/>
        </authorList>
    </citation>
    <scope>NUCLEOTIDE SEQUENCE [LARGE SCALE GENOMIC DNA]</scope>
    <source>
        <strain evidence="1 2">NBRC 15940</strain>
    </source>
</reference>